<dbReference type="InterPro" id="IPR012341">
    <property type="entry name" value="6hp_glycosidase-like_sf"/>
</dbReference>
<keyword evidence="7 20" id="KW-0378">Hydrolase</keyword>
<keyword evidence="22" id="KW-1185">Reference proteome</keyword>
<evidence type="ECO:0000256" key="15">
    <source>
        <dbReference type="ARBA" id="ARBA00023295"/>
    </source>
</evidence>
<evidence type="ECO:0000256" key="11">
    <source>
        <dbReference type="ARBA" id="ARBA00023034"/>
    </source>
</evidence>
<reference evidence="21 22" key="2">
    <citation type="submission" date="2018-11" db="EMBL/GenBank/DDBJ databases">
        <authorList>
            <consortium name="Pathogen Informatics"/>
        </authorList>
    </citation>
    <scope>NUCLEOTIDE SEQUENCE [LARGE SCALE GENOMIC DNA]</scope>
</reference>
<evidence type="ECO:0000256" key="20">
    <source>
        <dbReference type="RuleBase" id="RU361193"/>
    </source>
</evidence>
<dbReference type="InterPro" id="IPR001382">
    <property type="entry name" value="Glyco_hydro_47"/>
</dbReference>
<evidence type="ECO:0000256" key="9">
    <source>
        <dbReference type="ARBA" id="ARBA00022968"/>
    </source>
</evidence>
<evidence type="ECO:0000256" key="4">
    <source>
        <dbReference type="ARBA" id="ARBA00007658"/>
    </source>
</evidence>
<evidence type="ECO:0000256" key="1">
    <source>
        <dbReference type="ARBA" id="ARBA00001913"/>
    </source>
</evidence>
<dbReference type="PANTHER" id="PTHR11742:SF6">
    <property type="entry name" value="MANNOSYL-OLIGOSACCHARIDE ALPHA-1,2-MANNOSIDASE IA-RELATED"/>
    <property type="match status" value="1"/>
</dbReference>
<evidence type="ECO:0000256" key="3">
    <source>
        <dbReference type="ARBA" id="ARBA00004922"/>
    </source>
</evidence>
<comment type="pathway">
    <text evidence="3">Protein modification; protein glycosylation.</text>
</comment>
<keyword evidence="9" id="KW-0735">Signal-anchor</keyword>
<dbReference type="GO" id="GO:0005509">
    <property type="term" value="F:calcium ion binding"/>
    <property type="evidence" value="ECO:0007669"/>
    <property type="project" value="InterPro"/>
</dbReference>
<comment type="catalytic activity">
    <reaction evidence="17">
        <text>N(4)-(alpha-D-Man-(1-&gt;2)-alpha-D-Man-(1-&gt;2)-alpha-D-Man-(1-&gt;3)-[alpha-D-Man-(1-&gt;2)-alpha-D-Man-(1-&gt;3)-[alpha-D-Man-(1-&gt;2)-alpha-D-Man-(1-&gt;6)]-alpha-D-Man-(1-&gt;6)]-beta-D-Man-(1-&gt;4)-beta-D-GlcNAc-(1-&gt;4)-beta-D-GlcNAc)-L-asparaginyl-[protein] (N-glucan mannose isomer 9A1,2,3B1,2,3) + 4 H2O = N(4)-(alpha-D-Man-(1-&gt;3)-[alpha-D-Man-(1-&gt;3)-[alpha-D-Man-(1-&gt;6)]-alpha-D-Man-(1-&gt;6)]-beta-D-Man-(1-&gt;4)-beta-D-GlcNAc-(1-&gt;4)-beta-D-GlcNAc)-L-asparaginyl-[protein] (N-glucan mannose isomer 5A1,2) + 4 beta-D-mannose</text>
        <dbReference type="Rhea" id="RHEA:56008"/>
        <dbReference type="Rhea" id="RHEA-COMP:14356"/>
        <dbReference type="Rhea" id="RHEA-COMP:14367"/>
        <dbReference type="ChEBI" id="CHEBI:15377"/>
        <dbReference type="ChEBI" id="CHEBI:28563"/>
        <dbReference type="ChEBI" id="CHEBI:59087"/>
        <dbReference type="ChEBI" id="CHEBI:139493"/>
        <dbReference type="EC" id="3.2.1.113"/>
    </reaction>
</comment>
<sequence length="506" mass="57010">MVRDIANRRMAQSHDREILREKIQKANITPPPLPPLQSVGSDSALVAQQDAQQSLRPLNELKFHVFSTNSPKSQQSEIFRQVCHHSAFNQFKMLVVEMTKFAWDSYEKYAWGMNELRPSSQTGHSASIFGYGETGATTVDALDTLYLMGLHEEYRQARDWIVSSLNLKNTSGDISVFETNIRFVGGLLSAFALTNDTIFMEKAVEIAELLLSAFEIPTGIPYAMFNARTGTARNWAWASGGCSILSEFGSLHLEFEYLSRITNRTIFSEKVARIREVLSSIEKPGGLYPNYLNPETGEWGHKHVSVGAFGDSFYEYLLKSWLLSNKQDDEAKRLYDESIMALEKHLLRFSQQSSLTYFVGSQIEHKMDHLACFIGGLFALESMNEASLERKSNALRLAEQIANTCHQSYVSSAIGIGPESFRFTEDAEAVAVIETWFYLWRATKVPYSGIRNVYTTNVELDDVQQSSILAETFKYLFPVFSDDGVLPLGKWVFNTEAHPIPIASAV</sequence>
<evidence type="ECO:0000256" key="14">
    <source>
        <dbReference type="ARBA" id="ARBA00023180"/>
    </source>
</evidence>
<evidence type="ECO:0000256" key="10">
    <source>
        <dbReference type="ARBA" id="ARBA00022989"/>
    </source>
</evidence>
<feature type="disulfide bond" evidence="19">
    <location>
        <begin position="372"/>
        <end position="405"/>
    </location>
</feature>
<evidence type="ECO:0000313" key="22">
    <source>
        <dbReference type="Proteomes" id="UP000050794"/>
    </source>
</evidence>
<evidence type="ECO:0000313" key="21">
    <source>
        <dbReference type="EMBL" id="VDM45551.1"/>
    </source>
</evidence>
<evidence type="ECO:0000256" key="7">
    <source>
        <dbReference type="ARBA" id="ARBA00022801"/>
    </source>
</evidence>
<dbReference type="Proteomes" id="UP000050794">
    <property type="component" value="Unassembled WGS sequence"/>
</dbReference>
<evidence type="ECO:0000313" key="23">
    <source>
        <dbReference type="WBParaSite" id="TCNE_0001423001-mRNA-1"/>
    </source>
</evidence>
<dbReference type="GO" id="GO:0004571">
    <property type="term" value="F:mannosyl-oligosaccharide 1,2-alpha-mannosidase activity"/>
    <property type="evidence" value="ECO:0007669"/>
    <property type="project" value="UniProtKB-EC"/>
</dbReference>
<comment type="cofactor">
    <cofactor evidence="1 18">
        <name>Ca(2+)</name>
        <dbReference type="ChEBI" id="CHEBI:29108"/>
    </cofactor>
</comment>
<keyword evidence="14" id="KW-0325">Glycoprotein</keyword>
<comment type="subcellular location">
    <subcellularLocation>
        <location evidence="2">Golgi apparatus membrane</location>
        <topology evidence="2">Single-pass type II membrane protein</topology>
    </subcellularLocation>
</comment>
<organism evidence="22 23">
    <name type="scientific">Toxocara canis</name>
    <name type="common">Canine roundworm</name>
    <dbReference type="NCBI Taxonomy" id="6265"/>
    <lineage>
        <taxon>Eukaryota</taxon>
        <taxon>Metazoa</taxon>
        <taxon>Ecdysozoa</taxon>
        <taxon>Nematoda</taxon>
        <taxon>Chromadorea</taxon>
        <taxon>Rhabditida</taxon>
        <taxon>Spirurina</taxon>
        <taxon>Ascaridomorpha</taxon>
        <taxon>Ascaridoidea</taxon>
        <taxon>Toxocaridae</taxon>
        <taxon>Toxocara</taxon>
    </lineage>
</organism>
<keyword evidence="6 18" id="KW-0479">Metal-binding</keyword>
<dbReference type="EMBL" id="UYWY01022137">
    <property type="protein sequence ID" value="VDM45551.1"/>
    <property type="molecule type" value="Genomic_DNA"/>
</dbReference>
<dbReference type="Gene3D" id="1.50.10.10">
    <property type="match status" value="1"/>
</dbReference>
<keyword evidence="13 19" id="KW-1015">Disulfide bond</keyword>
<dbReference type="GO" id="GO:0000139">
    <property type="term" value="C:Golgi membrane"/>
    <property type="evidence" value="ECO:0007669"/>
    <property type="project" value="UniProtKB-SubCell"/>
</dbReference>
<keyword evidence="8 18" id="KW-0106">Calcium</keyword>
<dbReference type="PRINTS" id="PR00747">
    <property type="entry name" value="GLYHDRLASE47"/>
</dbReference>
<evidence type="ECO:0000256" key="16">
    <source>
        <dbReference type="ARBA" id="ARBA00047669"/>
    </source>
</evidence>
<evidence type="ECO:0000256" key="5">
    <source>
        <dbReference type="ARBA" id="ARBA00022692"/>
    </source>
</evidence>
<dbReference type="WBParaSite" id="TCNE_0001423001-mRNA-1">
    <property type="protein sequence ID" value="TCNE_0001423001-mRNA-1"/>
    <property type="gene ID" value="TCNE_0001423001"/>
</dbReference>
<keyword evidence="15 20" id="KW-0326">Glycosidase</keyword>
<comment type="similarity">
    <text evidence="4 20">Belongs to the glycosyl hydrolase 47 family.</text>
</comment>
<comment type="catalytic activity">
    <reaction evidence="16">
        <text>N(4)-(alpha-D-Man-(1-&gt;2)-alpha-D-Man-(1-&gt;2)-alpha-D-Man-(1-&gt;3)-[alpha-D-Man-(1-&gt;3)-[alpha-D-Man-(1-&gt;2)-alpha-D-Man-(1-&gt;6)]-alpha-D-Man-(1-&gt;6)]-beta-D-Man-(1-&gt;4)-beta-D-GlcNAc-(1-&gt;4)-beta-D-GlcNAc)-L-asparaginyl-[protein] (N-glucan mannose isomer 8A1,2,3B1,3) + 3 H2O = N(4)-(alpha-D-Man-(1-&gt;3)-[alpha-D-Man-(1-&gt;3)-[alpha-D-Man-(1-&gt;6)]-alpha-D-Man-(1-&gt;6)]-beta-D-Man-(1-&gt;4)-beta-D-GlcNAc-(1-&gt;4)-beta-D-GlcNAc)-L-asparaginyl-[protein] (N-glucan mannose isomer 5A1,2) + 3 beta-D-mannose</text>
        <dbReference type="Rhea" id="RHEA:56028"/>
        <dbReference type="Rhea" id="RHEA-COMP:14358"/>
        <dbReference type="Rhea" id="RHEA-COMP:14367"/>
        <dbReference type="ChEBI" id="CHEBI:15377"/>
        <dbReference type="ChEBI" id="CHEBI:28563"/>
        <dbReference type="ChEBI" id="CHEBI:59087"/>
        <dbReference type="ChEBI" id="CHEBI:60628"/>
        <dbReference type="EC" id="3.2.1.113"/>
    </reaction>
</comment>
<feature type="binding site" evidence="18">
    <location>
        <position position="495"/>
    </location>
    <ligand>
        <name>Ca(2+)</name>
        <dbReference type="ChEBI" id="CHEBI:29108"/>
    </ligand>
</feature>
<dbReference type="InterPro" id="IPR036026">
    <property type="entry name" value="Seven-hairpin_glycosidases"/>
</dbReference>
<keyword evidence="10" id="KW-1133">Transmembrane helix</keyword>
<proteinExistence type="inferred from homology"/>
<keyword evidence="12" id="KW-0472">Membrane</keyword>
<dbReference type="FunFam" id="1.50.10.10:FF:000017">
    <property type="entry name" value="alpha-1,2-Mannosidase"/>
    <property type="match status" value="1"/>
</dbReference>
<keyword evidence="5" id="KW-0812">Transmembrane</keyword>
<evidence type="ECO:0000256" key="18">
    <source>
        <dbReference type="PIRSR" id="PIRSR601382-2"/>
    </source>
</evidence>
<dbReference type="Pfam" id="PF01532">
    <property type="entry name" value="Glyco_hydro_47"/>
    <property type="match status" value="2"/>
</dbReference>
<dbReference type="SUPFAM" id="SSF48225">
    <property type="entry name" value="Seven-hairpin glycosidases"/>
    <property type="match status" value="1"/>
</dbReference>
<evidence type="ECO:0000256" key="8">
    <source>
        <dbReference type="ARBA" id="ARBA00022837"/>
    </source>
</evidence>
<evidence type="ECO:0000256" key="13">
    <source>
        <dbReference type="ARBA" id="ARBA00023157"/>
    </source>
</evidence>
<dbReference type="GO" id="GO:0005783">
    <property type="term" value="C:endoplasmic reticulum"/>
    <property type="evidence" value="ECO:0007669"/>
    <property type="project" value="TreeGrafter"/>
</dbReference>
<keyword evidence="11" id="KW-0333">Golgi apparatus</keyword>
<dbReference type="AlphaFoldDB" id="A0A183V0G0"/>
<gene>
    <name evidence="21" type="ORF">TCNE_LOCUS14230</name>
</gene>
<evidence type="ECO:0000256" key="2">
    <source>
        <dbReference type="ARBA" id="ARBA00004323"/>
    </source>
</evidence>
<name>A0A183V0G0_TOXCA</name>
<reference evidence="23" key="1">
    <citation type="submission" date="2016-06" db="UniProtKB">
        <authorList>
            <consortium name="WormBaseParasite"/>
        </authorList>
    </citation>
    <scope>IDENTIFICATION</scope>
</reference>
<dbReference type="PANTHER" id="PTHR11742">
    <property type="entry name" value="MANNOSYL-OLIGOSACCHARIDE ALPHA-1,2-MANNOSIDASE-RELATED"/>
    <property type="match status" value="1"/>
</dbReference>
<evidence type="ECO:0000256" key="17">
    <source>
        <dbReference type="ARBA" id="ARBA00048605"/>
    </source>
</evidence>
<dbReference type="InterPro" id="IPR050749">
    <property type="entry name" value="Glycosyl_Hydrolase_47"/>
</dbReference>
<evidence type="ECO:0000256" key="6">
    <source>
        <dbReference type="ARBA" id="ARBA00022723"/>
    </source>
</evidence>
<evidence type="ECO:0000256" key="19">
    <source>
        <dbReference type="PIRSR" id="PIRSR601382-3"/>
    </source>
</evidence>
<dbReference type="EC" id="3.2.1.-" evidence="20"/>
<evidence type="ECO:0000256" key="12">
    <source>
        <dbReference type="ARBA" id="ARBA00023136"/>
    </source>
</evidence>
<dbReference type="GO" id="GO:0006491">
    <property type="term" value="P:N-glycan processing"/>
    <property type="evidence" value="ECO:0007669"/>
    <property type="project" value="UniProtKB-ARBA"/>
</dbReference>
<protein>
    <recommendedName>
        <fullName evidence="20">alpha-1,2-Mannosidase</fullName>
        <ecNumber evidence="20">3.2.1.-</ecNumber>
    </recommendedName>
</protein>
<accession>A0A183V0G0</accession>
<dbReference type="GO" id="GO:0005975">
    <property type="term" value="P:carbohydrate metabolic process"/>
    <property type="evidence" value="ECO:0007669"/>
    <property type="project" value="InterPro"/>
</dbReference>